<dbReference type="Gene3D" id="3.50.30.10">
    <property type="entry name" value="Phosphohistidine domain"/>
    <property type="match status" value="1"/>
</dbReference>
<dbReference type="InterPro" id="IPR036637">
    <property type="entry name" value="Phosphohistidine_dom_sf"/>
</dbReference>
<evidence type="ECO:0000259" key="3">
    <source>
        <dbReference type="Pfam" id="PF01326"/>
    </source>
</evidence>
<evidence type="ECO:0000313" key="5">
    <source>
        <dbReference type="Proteomes" id="UP001634394"/>
    </source>
</evidence>
<dbReference type="PANTHER" id="PTHR43615:SF1">
    <property type="entry name" value="PPDK_N DOMAIN-CONTAINING PROTEIN"/>
    <property type="match status" value="1"/>
</dbReference>
<dbReference type="InterPro" id="IPR013815">
    <property type="entry name" value="ATP_grasp_subdomain_1"/>
</dbReference>
<dbReference type="SUPFAM" id="SSF52009">
    <property type="entry name" value="Phosphohistidine domain"/>
    <property type="match status" value="1"/>
</dbReference>
<gene>
    <name evidence="4" type="ORF">ACJMK2_043092</name>
</gene>
<dbReference type="PANTHER" id="PTHR43615">
    <property type="entry name" value="PHOSPHOENOLPYRUVATE SYNTHASE-RELATED"/>
    <property type="match status" value="1"/>
</dbReference>
<organism evidence="4 5">
    <name type="scientific">Sinanodonta woodiana</name>
    <name type="common">Chinese pond mussel</name>
    <name type="synonym">Anodonta woodiana</name>
    <dbReference type="NCBI Taxonomy" id="1069815"/>
    <lineage>
        <taxon>Eukaryota</taxon>
        <taxon>Metazoa</taxon>
        <taxon>Spiralia</taxon>
        <taxon>Lophotrochozoa</taxon>
        <taxon>Mollusca</taxon>
        <taxon>Bivalvia</taxon>
        <taxon>Autobranchia</taxon>
        <taxon>Heteroconchia</taxon>
        <taxon>Palaeoheterodonta</taxon>
        <taxon>Unionida</taxon>
        <taxon>Unionoidea</taxon>
        <taxon>Unionidae</taxon>
        <taxon>Unioninae</taxon>
        <taxon>Sinanodonta</taxon>
    </lineage>
</organism>
<dbReference type="Pfam" id="PF01326">
    <property type="entry name" value="PPDK_N"/>
    <property type="match status" value="1"/>
</dbReference>
<evidence type="ECO:0008006" key="6">
    <source>
        <dbReference type="Google" id="ProtNLM"/>
    </source>
</evidence>
<proteinExistence type="inferred from homology"/>
<comment type="similarity">
    <text evidence="1">Belongs to the PEP-utilizing enzyme family.</text>
</comment>
<dbReference type="Gene3D" id="3.30.470.20">
    <property type="entry name" value="ATP-grasp fold, B domain"/>
    <property type="match status" value="1"/>
</dbReference>
<dbReference type="Gene3D" id="3.30.1490.20">
    <property type="entry name" value="ATP-grasp fold, A domain"/>
    <property type="match status" value="1"/>
</dbReference>
<protein>
    <recommendedName>
        <fullName evidence="6">Phosphoenolpyruvate synthase</fullName>
    </recommendedName>
</protein>
<keyword evidence="5" id="KW-1185">Reference proteome</keyword>
<evidence type="ECO:0000256" key="1">
    <source>
        <dbReference type="ARBA" id="ARBA00007837"/>
    </source>
</evidence>
<sequence>MMRSKWRTNFIKSLLNGKQHLPARGFSTVPEEIDLLDNLCDAFIDNICFYGFSEDGSMVTFSQLKVDYICKCRVTYQTSDGVLYMWEDELIRRRTTNKLFTGKLCIKLLEPFRKWKILFQGFLKSNEGKKSIYANISLLWQCTSDPYEHVYNRTSWSFAKLSAKRMINYKDLRKMIGGESLRFDQWGGLWGTLDINQPGQTFIRFTSSRSRLFSKRDTYDIKQCAVHYIKMKKTCWTLMLMEDYIEDLKCLHGYIAYPKGEIWPLRERLVHTLENTPQMEQTVITDDGDCKILKIRSYSDQEKSEKGQYFKRYVVNDEASFGCLIREETNRISFGVIHDTSLSTECGFDYKSNVIPLMISFHDSLSKRPELVGGKGASLSQLVIMQSELGVEIPEGFCVCTEAYVKHVRENQNILSCIEKIQHCIQESKIDQLQAICEEAVITLVHTRISDITQQALKEMLLTLFSTEYEKEYLAVRSSSAGEDGFEISNAGLMETILNVTGYHSIIQAILKCWSSSLSFNVVKYRRENGQNVIEPMAVVIQKMVQSQISGVLFTSDPLTNNGSSMVINAFPGLGETVVSGKTNVDTVVINRTLDGQLNISERISAKNNKCDDTSTYEENVCLQDQMALKISKVGISIEAHVGSHVDVEWAIAEGRLYLLQARPIVSVLGETKEELMHEFDTPVVDMKECLTTGNIGEMLPRAASPLTIDLFGRVLDMAAKKMYARCIAFRYPTYAVKLMCPFYYRMFVSMSVICTAALSSLISDKNKVELLVLGEVLPENSTQNLLTFRGRKPSLISVLIGFLKLRVESRKAEKVLRSYEIMLQNEQLLHSSSNVGELVGKIELCHEHLFAVWERSVYTSAQSVAGSAILMSILSGKSNEITQDVSADLTHLLSNCQNVYSADVPAALKELAKTIQESHQKNHFLDLSEEDGHTYLVSSQLFGEKYRSFLNKHGHRCVSEADFLEKSWAMDPTKLIRSLKTLIQLGHVDVDLKSEDIGEMVENLKSPLTRFQKFMFRTVLITLARRGVAKREWGKSLAIKMGDVLKQAYWKLADLLVQECRLPEPELLFFLTHTEIRTLIRTRSPELVRKSRKRRNVFQILTHYNFKKVHFDIPVPLSIESDHKRTSTFEAKGMAVSRGVVTGRACVIKEIGEMGLIQKGDILVCLFTDVGWTPYFPVLAGLVTEIGGLLSHGAVVAREYGLPCVVCMTDATKLFRTGDFVRLNATDGTLCKI</sequence>
<accession>A0ABD3VZ23</accession>
<evidence type="ECO:0000259" key="2">
    <source>
        <dbReference type="Pfam" id="PF00391"/>
    </source>
</evidence>
<dbReference type="InterPro" id="IPR008279">
    <property type="entry name" value="PEP-util_enz_mobile_dom"/>
</dbReference>
<reference evidence="4 5" key="1">
    <citation type="submission" date="2024-11" db="EMBL/GenBank/DDBJ databases">
        <title>Chromosome-level genome assembly of the freshwater bivalve Anodonta woodiana.</title>
        <authorList>
            <person name="Chen X."/>
        </authorList>
    </citation>
    <scope>NUCLEOTIDE SEQUENCE [LARGE SCALE GENOMIC DNA]</scope>
    <source>
        <strain evidence="4">MN2024</strain>
        <tissue evidence="4">Gills</tissue>
    </source>
</reference>
<dbReference type="Pfam" id="PF00391">
    <property type="entry name" value="PEP-utilizers"/>
    <property type="match status" value="1"/>
</dbReference>
<feature type="domain" description="PEP-utilising enzyme mobile" evidence="2">
    <location>
        <begin position="1158"/>
        <end position="1229"/>
    </location>
</feature>
<dbReference type="AlphaFoldDB" id="A0ABD3VZ23"/>
<evidence type="ECO:0000313" key="4">
    <source>
        <dbReference type="EMBL" id="KAL3865732.1"/>
    </source>
</evidence>
<dbReference type="EMBL" id="JBJQND010000009">
    <property type="protein sequence ID" value="KAL3865732.1"/>
    <property type="molecule type" value="Genomic_DNA"/>
</dbReference>
<dbReference type="Proteomes" id="UP001634394">
    <property type="component" value="Unassembled WGS sequence"/>
</dbReference>
<feature type="domain" description="Pyruvate phosphate dikinase AMP/ATP-binding" evidence="3">
    <location>
        <begin position="370"/>
        <end position="675"/>
    </location>
</feature>
<dbReference type="SUPFAM" id="SSF56059">
    <property type="entry name" value="Glutathione synthetase ATP-binding domain-like"/>
    <property type="match status" value="1"/>
</dbReference>
<name>A0ABD3VZ23_SINWO</name>
<dbReference type="InterPro" id="IPR002192">
    <property type="entry name" value="PPDK_AMP/ATP-bd"/>
</dbReference>
<comment type="caution">
    <text evidence="4">The sequence shown here is derived from an EMBL/GenBank/DDBJ whole genome shotgun (WGS) entry which is preliminary data.</text>
</comment>
<dbReference type="InterPro" id="IPR051549">
    <property type="entry name" value="PEP_Utilizing_Enz"/>
</dbReference>